<dbReference type="SMART" id="SM00198">
    <property type="entry name" value="SCP"/>
    <property type="match status" value="1"/>
</dbReference>
<feature type="domain" description="SCP" evidence="4">
    <location>
        <begin position="20"/>
        <end position="150"/>
    </location>
</feature>
<dbReference type="Gene3D" id="3.40.33.10">
    <property type="entry name" value="CAP"/>
    <property type="match status" value="1"/>
</dbReference>
<dbReference type="Pfam" id="PF00188">
    <property type="entry name" value="CAP"/>
    <property type="match status" value="1"/>
</dbReference>
<dbReference type="AlphaFoldDB" id="A0A0K8TNT7"/>
<proteinExistence type="evidence at transcript level"/>
<sequence>MALYRVLLCLFLASSAYADVFQQDALMEHNRLRAKHGVPNLVLDATLNEYAQKYANYLADNNVFKHSGGEYGENLWMISRGTVNGTAPVQSWYNEIKDYNYKKPGFSKKTGYFTQVVWKNSKRLGIGYAKSARGATYVVASYDPPGNNQGQFPQ</sequence>
<evidence type="ECO:0000256" key="1">
    <source>
        <dbReference type="ARBA" id="ARBA00004613"/>
    </source>
</evidence>
<dbReference type="PANTHER" id="PTHR10334">
    <property type="entry name" value="CYSTEINE-RICH SECRETORY PROTEIN-RELATED"/>
    <property type="match status" value="1"/>
</dbReference>
<keyword evidence="3" id="KW-0732">Signal</keyword>
<dbReference type="InterPro" id="IPR014044">
    <property type="entry name" value="CAP_dom"/>
</dbReference>
<dbReference type="CDD" id="cd05382">
    <property type="entry name" value="CAP_GAPR1-like"/>
    <property type="match status" value="1"/>
</dbReference>
<keyword evidence="2" id="KW-0964">Secreted</keyword>
<evidence type="ECO:0000256" key="2">
    <source>
        <dbReference type="ARBA" id="ARBA00022525"/>
    </source>
</evidence>
<feature type="signal peptide" evidence="3">
    <location>
        <begin position="1"/>
        <end position="18"/>
    </location>
</feature>
<reference evidence="5" key="1">
    <citation type="journal article" date="2015" name="Insect Biochem. Mol. Biol.">
        <title>An insight into the sialome of the horse fly, Tabanus bromius.</title>
        <authorList>
            <person name="Ribeiro J.M."/>
            <person name="Kazimirova M."/>
            <person name="Takac P."/>
            <person name="Andersen J.F."/>
            <person name="Francischetti I.M."/>
        </authorList>
    </citation>
    <scope>NUCLEOTIDE SEQUENCE</scope>
</reference>
<evidence type="ECO:0000259" key="4">
    <source>
        <dbReference type="SMART" id="SM00198"/>
    </source>
</evidence>
<comment type="subcellular location">
    <subcellularLocation>
        <location evidence="1">Secreted</location>
    </subcellularLocation>
</comment>
<feature type="chain" id="PRO_5005520142" evidence="3">
    <location>
        <begin position="19"/>
        <end position="154"/>
    </location>
</feature>
<dbReference type="PRINTS" id="PR00837">
    <property type="entry name" value="V5TPXLIKE"/>
</dbReference>
<evidence type="ECO:0000313" key="5">
    <source>
        <dbReference type="EMBL" id="JAI15808.1"/>
    </source>
</evidence>
<organism evidence="5">
    <name type="scientific">Tabanus bromius</name>
    <name type="common">Band-eyed brown horse fly</name>
    <dbReference type="NCBI Taxonomy" id="304241"/>
    <lineage>
        <taxon>Eukaryota</taxon>
        <taxon>Metazoa</taxon>
        <taxon>Ecdysozoa</taxon>
        <taxon>Arthropoda</taxon>
        <taxon>Hexapoda</taxon>
        <taxon>Insecta</taxon>
        <taxon>Pterygota</taxon>
        <taxon>Neoptera</taxon>
        <taxon>Endopterygota</taxon>
        <taxon>Diptera</taxon>
        <taxon>Brachycera</taxon>
        <taxon>Tabanomorpha</taxon>
        <taxon>Tabanoidea</taxon>
        <taxon>Tabanidae</taxon>
        <taxon>Tabanus</taxon>
    </lineage>
</organism>
<accession>A0A0K8TNT7</accession>
<evidence type="ECO:0000256" key="3">
    <source>
        <dbReference type="SAM" id="SignalP"/>
    </source>
</evidence>
<dbReference type="SUPFAM" id="SSF55797">
    <property type="entry name" value="PR-1-like"/>
    <property type="match status" value="1"/>
</dbReference>
<dbReference type="GO" id="GO:0005576">
    <property type="term" value="C:extracellular region"/>
    <property type="evidence" value="ECO:0007669"/>
    <property type="project" value="UniProtKB-SubCell"/>
</dbReference>
<dbReference type="InterPro" id="IPR034113">
    <property type="entry name" value="SCP_GAPR1-like"/>
</dbReference>
<dbReference type="FunFam" id="3.40.33.10:FF:000002">
    <property type="entry name" value="Golgi-associated plant pathogenesis-related protein 1"/>
    <property type="match status" value="1"/>
</dbReference>
<dbReference type="InterPro" id="IPR001283">
    <property type="entry name" value="CRISP-related"/>
</dbReference>
<dbReference type="EMBL" id="GDAI01001795">
    <property type="protein sequence ID" value="JAI15808.1"/>
    <property type="molecule type" value="mRNA"/>
</dbReference>
<dbReference type="InterPro" id="IPR035940">
    <property type="entry name" value="CAP_sf"/>
</dbReference>
<name>A0A0K8TNT7_TABBR</name>
<protein>
    <submittedName>
        <fullName evidence="5">Putative scp</fullName>
    </submittedName>
</protein>
<feature type="non-terminal residue" evidence="5">
    <location>
        <position position="154"/>
    </location>
</feature>